<dbReference type="InterPro" id="IPR005338">
    <property type="entry name" value="Anhydro_N_Ac-Mur_kinase"/>
</dbReference>
<name>A0A381N5E8_9ZZZZ</name>
<dbReference type="GO" id="GO:0006040">
    <property type="term" value="P:amino sugar metabolic process"/>
    <property type="evidence" value="ECO:0007669"/>
    <property type="project" value="InterPro"/>
</dbReference>
<dbReference type="Pfam" id="PF03702">
    <property type="entry name" value="AnmK"/>
    <property type="match status" value="1"/>
</dbReference>
<dbReference type="EMBL" id="UINC01000129">
    <property type="protein sequence ID" value="SUZ49669.1"/>
    <property type="molecule type" value="Genomic_DNA"/>
</dbReference>
<gene>
    <name evidence="1" type="ORF">METZ01_LOCUS2523</name>
</gene>
<dbReference type="GO" id="GO:0005524">
    <property type="term" value="F:ATP binding"/>
    <property type="evidence" value="ECO:0007669"/>
    <property type="project" value="InterPro"/>
</dbReference>
<sequence length="367" mass="40327">MQNIRVLGLMSGTSMDGLDCGIFEISLNSDYVFSWECVDFNSIPYSEDIRHLISMALDGNLDCIRDVDKKMGKEYSSITEKFIRGRKVDIIASHGQTIAHVDGVSTLQIGDVKYLRESNKVPVISNFRQADIKANGNGAPLMPFLDWLLFQKNDNDTITLNLGGVANIAYIPKSGIRGEVLGFDTGPGMALIDEACKLYFGERMDTDGIHAKLGKVTDEVLMELSTHKFIQKTPPKSTGRHEFGRGLAERIISKYSEISPEDMIKTFCVFTANSIADNINKYLNFTTSDCHLIISGGGVHHPVLMEEIRSWSILSNITTSNDIGINPDMKESLLMAVLGVAKIANIPANMPSVTGAKEMVVLGDILN</sequence>
<proteinExistence type="predicted"/>
<dbReference type="GO" id="GO:0016773">
    <property type="term" value="F:phosphotransferase activity, alcohol group as acceptor"/>
    <property type="evidence" value="ECO:0007669"/>
    <property type="project" value="InterPro"/>
</dbReference>
<evidence type="ECO:0008006" key="2">
    <source>
        <dbReference type="Google" id="ProtNLM"/>
    </source>
</evidence>
<dbReference type="AlphaFoldDB" id="A0A381N5E8"/>
<dbReference type="SUPFAM" id="SSF53067">
    <property type="entry name" value="Actin-like ATPase domain"/>
    <property type="match status" value="1"/>
</dbReference>
<dbReference type="InterPro" id="IPR043129">
    <property type="entry name" value="ATPase_NBD"/>
</dbReference>
<evidence type="ECO:0000313" key="1">
    <source>
        <dbReference type="EMBL" id="SUZ49669.1"/>
    </source>
</evidence>
<organism evidence="1">
    <name type="scientific">marine metagenome</name>
    <dbReference type="NCBI Taxonomy" id="408172"/>
    <lineage>
        <taxon>unclassified sequences</taxon>
        <taxon>metagenomes</taxon>
        <taxon>ecological metagenomes</taxon>
    </lineage>
</organism>
<dbReference type="PANTHER" id="PTHR30605:SF0">
    <property type="entry name" value="ANHYDRO-N-ACETYLMURAMIC ACID KINASE"/>
    <property type="match status" value="1"/>
</dbReference>
<accession>A0A381N5E8</accession>
<reference evidence="1" key="1">
    <citation type="submission" date="2018-05" db="EMBL/GenBank/DDBJ databases">
        <authorList>
            <person name="Lanie J.A."/>
            <person name="Ng W.-L."/>
            <person name="Kazmierczak K.M."/>
            <person name="Andrzejewski T.M."/>
            <person name="Davidsen T.M."/>
            <person name="Wayne K.J."/>
            <person name="Tettelin H."/>
            <person name="Glass J.I."/>
            <person name="Rusch D."/>
            <person name="Podicherti R."/>
            <person name="Tsui H.-C.T."/>
            <person name="Winkler M.E."/>
        </authorList>
    </citation>
    <scope>NUCLEOTIDE SEQUENCE</scope>
</reference>
<dbReference type="GO" id="GO:0009254">
    <property type="term" value="P:peptidoglycan turnover"/>
    <property type="evidence" value="ECO:0007669"/>
    <property type="project" value="InterPro"/>
</dbReference>
<dbReference type="PANTHER" id="PTHR30605">
    <property type="entry name" value="ANHYDRO-N-ACETYLMURAMIC ACID KINASE"/>
    <property type="match status" value="1"/>
</dbReference>
<dbReference type="Gene3D" id="3.30.420.40">
    <property type="match status" value="2"/>
</dbReference>
<protein>
    <recommendedName>
        <fullName evidence="2">Anhydro-N-acetylmuramic acid kinase</fullName>
    </recommendedName>
</protein>